<feature type="compositionally biased region" description="Polar residues" evidence="1">
    <location>
        <begin position="110"/>
        <end position="128"/>
    </location>
</feature>
<dbReference type="RefSeq" id="WP_208007900.1">
    <property type="nucleotide sequence ID" value="NZ_CP071796.1"/>
</dbReference>
<dbReference type="AlphaFoldDB" id="A0A975CFW2"/>
<evidence type="ECO:0000313" key="3">
    <source>
        <dbReference type="Proteomes" id="UP000663903"/>
    </source>
</evidence>
<dbReference type="Proteomes" id="UP000663903">
    <property type="component" value="Chromosome"/>
</dbReference>
<reference evidence="2" key="1">
    <citation type="submission" date="2021-03" db="EMBL/GenBank/DDBJ databases">
        <title>Ottowia sp. 27C isolated from the cloaca of a Giant Asian pond turtle (Heosemys grandis).</title>
        <authorList>
            <person name="Spergser J."/>
            <person name="Busse H.-J."/>
        </authorList>
    </citation>
    <scope>NUCLEOTIDE SEQUENCE</scope>
    <source>
        <strain evidence="2">27C</strain>
    </source>
</reference>
<organism evidence="2 3">
    <name type="scientific">Ottowia testudinis</name>
    <dbReference type="NCBI Taxonomy" id="2816950"/>
    <lineage>
        <taxon>Bacteria</taxon>
        <taxon>Pseudomonadati</taxon>
        <taxon>Pseudomonadota</taxon>
        <taxon>Betaproteobacteria</taxon>
        <taxon>Burkholderiales</taxon>
        <taxon>Comamonadaceae</taxon>
        <taxon>Ottowia</taxon>
    </lineage>
</organism>
<gene>
    <name evidence="2" type="ORF">J1M35_14630</name>
</gene>
<protein>
    <submittedName>
        <fullName evidence="2">Uncharacterized protein</fullName>
    </submittedName>
</protein>
<evidence type="ECO:0000313" key="2">
    <source>
        <dbReference type="EMBL" id="QTD44336.1"/>
    </source>
</evidence>
<proteinExistence type="predicted"/>
<accession>A0A975CFW2</accession>
<dbReference type="EMBL" id="CP071796">
    <property type="protein sequence ID" value="QTD44336.1"/>
    <property type="molecule type" value="Genomic_DNA"/>
</dbReference>
<evidence type="ECO:0000256" key="1">
    <source>
        <dbReference type="SAM" id="MobiDB-lite"/>
    </source>
</evidence>
<feature type="region of interest" description="Disordered" evidence="1">
    <location>
        <begin position="106"/>
        <end position="128"/>
    </location>
</feature>
<name>A0A975CFW2_9BURK</name>
<sequence>MAQQQATIAHLQRECMLLRAQLVIQVSAWAWSINPVTATQPSVRQKPIQAVVDASLKRATAEAAVCQSDCIAQGYRWREQDACLRQGGACLLADIHQEAPSCIRDGHSAMPSQQESMQANHAQANELP</sequence>
<keyword evidence="3" id="KW-1185">Reference proteome</keyword>
<dbReference type="KEGG" id="otd:J1M35_14630"/>